<dbReference type="WBParaSite" id="Hba_13250">
    <property type="protein sequence ID" value="Hba_13250"/>
    <property type="gene ID" value="Hba_13250"/>
</dbReference>
<evidence type="ECO:0000313" key="2">
    <source>
        <dbReference type="Proteomes" id="UP000095283"/>
    </source>
</evidence>
<sequence>MDIPEQGPFKAFVGNLPFDAVQSDIECILKSLDMSDDLDYGGRRLKVDMATQRPNDRGGRGGGRGGPSERPRLMLKARSTDPAELEAKKKREEEEEARRRAKLFGHLMELSGIRF</sequence>
<keyword evidence="2" id="KW-1185">Reference proteome</keyword>
<reference evidence="3" key="1">
    <citation type="submission" date="2016-11" db="UniProtKB">
        <authorList>
            <consortium name="WormBaseParasite"/>
        </authorList>
    </citation>
    <scope>IDENTIFICATION</scope>
</reference>
<feature type="compositionally biased region" description="Basic and acidic residues" evidence="1">
    <location>
        <begin position="67"/>
        <end position="95"/>
    </location>
</feature>
<dbReference type="Proteomes" id="UP000095283">
    <property type="component" value="Unplaced"/>
</dbReference>
<protein>
    <submittedName>
        <fullName evidence="3">RRM domain-containing protein</fullName>
    </submittedName>
</protein>
<dbReference type="InterPro" id="IPR035979">
    <property type="entry name" value="RBD_domain_sf"/>
</dbReference>
<dbReference type="SUPFAM" id="SSF54928">
    <property type="entry name" value="RNA-binding domain, RBD"/>
    <property type="match status" value="1"/>
</dbReference>
<dbReference type="GO" id="GO:0003676">
    <property type="term" value="F:nucleic acid binding"/>
    <property type="evidence" value="ECO:0007669"/>
    <property type="project" value="InterPro"/>
</dbReference>
<dbReference type="AlphaFoldDB" id="A0A1I7X782"/>
<proteinExistence type="predicted"/>
<accession>A0A1I7X782</accession>
<evidence type="ECO:0000256" key="1">
    <source>
        <dbReference type="SAM" id="MobiDB-lite"/>
    </source>
</evidence>
<organism evidence="2 3">
    <name type="scientific">Heterorhabditis bacteriophora</name>
    <name type="common">Entomopathogenic nematode worm</name>
    <dbReference type="NCBI Taxonomy" id="37862"/>
    <lineage>
        <taxon>Eukaryota</taxon>
        <taxon>Metazoa</taxon>
        <taxon>Ecdysozoa</taxon>
        <taxon>Nematoda</taxon>
        <taxon>Chromadorea</taxon>
        <taxon>Rhabditida</taxon>
        <taxon>Rhabditina</taxon>
        <taxon>Rhabditomorpha</taxon>
        <taxon>Strongyloidea</taxon>
        <taxon>Heterorhabditidae</taxon>
        <taxon>Heterorhabditis</taxon>
    </lineage>
</organism>
<evidence type="ECO:0000313" key="3">
    <source>
        <dbReference type="WBParaSite" id="Hba_13250"/>
    </source>
</evidence>
<name>A0A1I7X782_HETBA</name>
<feature type="region of interest" description="Disordered" evidence="1">
    <location>
        <begin position="46"/>
        <end position="95"/>
    </location>
</feature>